<evidence type="ECO:0000259" key="9">
    <source>
        <dbReference type="Pfam" id="PF05193"/>
    </source>
</evidence>
<keyword evidence="12" id="KW-1185">Reference proteome</keyword>
<dbReference type="PANTHER" id="PTHR43690">
    <property type="entry name" value="NARDILYSIN"/>
    <property type="match status" value="1"/>
</dbReference>
<dbReference type="GO" id="GO:0006508">
    <property type="term" value="P:proteolysis"/>
    <property type="evidence" value="ECO:0007669"/>
    <property type="project" value="UniProtKB-KW"/>
</dbReference>
<dbReference type="PANTHER" id="PTHR43690:SF18">
    <property type="entry name" value="INSULIN-DEGRADING ENZYME-RELATED"/>
    <property type="match status" value="1"/>
</dbReference>
<evidence type="ECO:0000256" key="5">
    <source>
        <dbReference type="ARBA" id="ARBA00022833"/>
    </source>
</evidence>
<dbReference type="InterPro" id="IPR050626">
    <property type="entry name" value="Peptidase_M16"/>
</dbReference>
<evidence type="ECO:0000256" key="2">
    <source>
        <dbReference type="ARBA" id="ARBA00022670"/>
    </source>
</evidence>
<dbReference type="Pfam" id="PF16187">
    <property type="entry name" value="Peptidase_M16_M"/>
    <property type="match status" value="1"/>
</dbReference>
<keyword evidence="4" id="KW-0378">Hydrolase</keyword>
<dbReference type="Pfam" id="PF00675">
    <property type="entry name" value="Peptidase_M16"/>
    <property type="match status" value="1"/>
</dbReference>
<evidence type="ECO:0000313" key="11">
    <source>
        <dbReference type="EMBL" id="VUZ55914.1"/>
    </source>
</evidence>
<evidence type="ECO:0000256" key="6">
    <source>
        <dbReference type="ARBA" id="ARBA00023049"/>
    </source>
</evidence>
<keyword evidence="3" id="KW-0479">Metal-binding</keyword>
<feature type="domain" description="Peptidase M16 C-terminal" evidence="9">
    <location>
        <begin position="222"/>
        <end position="393"/>
    </location>
</feature>
<proteinExistence type="inferred from homology"/>
<feature type="domain" description="Peptidase M16 N-terminal" evidence="8">
    <location>
        <begin position="68"/>
        <end position="174"/>
    </location>
</feature>
<feature type="domain" description="Peptidase M16 middle/third" evidence="10">
    <location>
        <begin position="429"/>
        <end position="716"/>
    </location>
</feature>
<name>A0A564ZAU4_HYMDI</name>
<evidence type="ECO:0000259" key="10">
    <source>
        <dbReference type="Pfam" id="PF16187"/>
    </source>
</evidence>
<dbReference type="InterPro" id="IPR011249">
    <property type="entry name" value="Metalloenz_LuxS/M16"/>
</dbReference>
<feature type="domain" description="Peptidase M16 C-terminal" evidence="9">
    <location>
        <begin position="730"/>
        <end position="876"/>
    </location>
</feature>
<dbReference type="Gene3D" id="3.30.830.10">
    <property type="entry name" value="Metalloenzyme, LuxS/M16 peptidase-like"/>
    <property type="match status" value="4"/>
</dbReference>
<dbReference type="PROSITE" id="PS00143">
    <property type="entry name" value="INSULINASE"/>
    <property type="match status" value="1"/>
</dbReference>
<dbReference type="GO" id="GO:0046872">
    <property type="term" value="F:metal ion binding"/>
    <property type="evidence" value="ECO:0007669"/>
    <property type="project" value="UniProtKB-KW"/>
</dbReference>
<dbReference type="InterPro" id="IPR011765">
    <property type="entry name" value="Pept_M16_N"/>
</dbReference>
<gene>
    <name evidence="11" type="ORF">WMSIL1_LOCUS13544</name>
</gene>
<dbReference type="InterPro" id="IPR001431">
    <property type="entry name" value="Pept_M16_Zn_BS"/>
</dbReference>
<dbReference type="InterPro" id="IPR007863">
    <property type="entry name" value="Peptidase_M16_C"/>
</dbReference>
<evidence type="ECO:0000256" key="7">
    <source>
        <dbReference type="RuleBase" id="RU004447"/>
    </source>
</evidence>
<evidence type="ECO:0000313" key="12">
    <source>
        <dbReference type="Proteomes" id="UP000321570"/>
    </source>
</evidence>
<dbReference type="AlphaFoldDB" id="A0A564ZAU4"/>
<reference evidence="11 12" key="1">
    <citation type="submission" date="2019-07" db="EMBL/GenBank/DDBJ databases">
        <authorList>
            <person name="Jastrzebski P J."/>
            <person name="Paukszto L."/>
            <person name="Jastrzebski P J."/>
        </authorList>
    </citation>
    <scope>NUCLEOTIDE SEQUENCE [LARGE SCALE GENOMIC DNA]</scope>
    <source>
        <strain evidence="11 12">WMS-il1</strain>
    </source>
</reference>
<dbReference type="InterPro" id="IPR032632">
    <property type="entry name" value="Peptidase_M16_M"/>
</dbReference>
<organism evidence="11 12">
    <name type="scientific">Hymenolepis diminuta</name>
    <name type="common">Rat tapeworm</name>
    <dbReference type="NCBI Taxonomy" id="6216"/>
    <lineage>
        <taxon>Eukaryota</taxon>
        <taxon>Metazoa</taxon>
        <taxon>Spiralia</taxon>
        <taxon>Lophotrochozoa</taxon>
        <taxon>Platyhelminthes</taxon>
        <taxon>Cestoda</taxon>
        <taxon>Eucestoda</taxon>
        <taxon>Cyclophyllidea</taxon>
        <taxon>Hymenolepididae</taxon>
        <taxon>Hymenolepis</taxon>
    </lineage>
</organism>
<protein>
    <submittedName>
        <fullName evidence="11">Uncharacterized protein</fullName>
    </submittedName>
</protein>
<dbReference type="Pfam" id="PF05193">
    <property type="entry name" value="Peptidase_M16_C"/>
    <property type="match status" value="2"/>
</dbReference>
<dbReference type="GO" id="GO:0004222">
    <property type="term" value="F:metalloendopeptidase activity"/>
    <property type="evidence" value="ECO:0007669"/>
    <property type="project" value="InterPro"/>
</dbReference>
<comment type="similarity">
    <text evidence="1 7">Belongs to the peptidase M16 family.</text>
</comment>
<keyword evidence="6" id="KW-0482">Metalloprotease</keyword>
<keyword evidence="5" id="KW-0862">Zinc</keyword>
<sequence>MSNIEIIKPDPDYKIYRYLQLPNGIRVMLISNVKPGETVEPIDDDKNDEDIEVESQWSDEGVFASDLRRSAAALAVQVGSFSDPKEAQGLAHFLEHMVFMGSEKYPRENDFDDYVCHRDGSVNAFTEGDNTTFYFDVQRNYFKKALDRFANFFISPLLRKDCVDCELEAVDSEFELRKVNESCRFGHLITQLSKSDSPHHNFSCGNRISLKEIPDSVGTNIYEMLRKFQKDYYNASLMTLAVESKDTLDSLETMVREIFSLVPNRECKAPDFSIHVNPFPVSVYKKVYKVVPVKEGTTLQFVWSLPPMHSHYRSAVLKFVSTIIGHEGNGSLLAYLRKKNLAMYLSAGCSYDCSSNNDMNSLLEVTIGLSDLSRSNPIQLVDYVFSYMRMLRDAANFSLANPSAERTPWGDRSFASLIPEFQQIWAAIFRFQESMEPHVDVRTIAPALRLYPPEEVIAAGRIMFESDMKTYVEVVNLLKPETAIIAILLPEYKAEAAKDVACEVFLKERWFGIRYAVEDLPEQNFTKWNNAEALPDFHLPEVNPFVITKFDLLPRAEDNEMPREVNLGPLQKFGELWHQQRTKYNVPVAHLYVEMSSDVLQTPKDAMIMALWIQAFNKRLLTLLYSATEVNYEFTVAAVTRGIGIGVAGFTEKHFLLYQEIISLMKKPLFVDDEEDSLITEVSFNVLKESLRQIASNKLLNSKKLNSHIKKYFRQVNVHLAEDSMNALESLTLSDVLEFVPRFLSRLYITMFVFGNLTAREALNYFEYTQSTLSPIEAAVMKPYLKANIPPGINRIRVKNFNRTDVNMSLILLNPLVNTPTSDLRTEVLCDVFTDILSEPAFAYLRTKETLGYYVKLERWYMGGSTCQSGISVFVQSQANKFDCNLVAGRIYAFWYRIVPQIIFNLKEETFETAVEAEIASNMTEEATMDVESNRVKLEVFSIRHEFERRQKYVEILKRLKLIDLHEFYRNTFYDFNKQPSIMIQVDSQITGENTGDIGDIESNNALLKTYQWPISIVPMTESQIEAEYEATVAVDVEEALKACASEAIAPSTFKGGDGDSIQKGSEIKKFQLPKISEIKDLREFKNRVLFSN</sequence>
<dbReference type="Proteomes" id="UP000321570">
    <property type="component" value="Unassembled WGS sequence"/>
</dbReference>
<keyword evidence="2" id="KW-0645">Protease</keyword>
<evidence type="ECO:0000256" key="4">
    <source>
        <dbReference type="ARBA" id="ARBA00022801"/>
    </source>
</evidence>
<dbReference type="SUPFAM" id="SSF63411">
    <property type="entry name" value="LuxS/MPP-like metallohydrolase"/>
    <property type="match status" value="4"/>
</dbReference>
<evidence type="ECO:0000256" key="1">
    <source>
        <dbReference type="ARBA" id="ARBA00007261"/>
    </source>
</evidence>
<accession>A0A564ZAU4</accession>
<dbReference type="EMBL" id="CABIJS010000697">
    <property type="protein sequence ID" value="VUZ55914.1"/>
    <property type="molecule type" value="Genomic_DNA"/>
</dbReference>
<evidence type="ECO:0000256" key="3">
    <source>
        <dbReference type="ARBA" id="ARBA00022723"/>
    </source>
</evidence>
<evidence type="ECO:0000259" key="8">
    <source>
        <dbReference type="Pfam" id="PF00675"/>
    </source>
</evidence>